<comment type="caution">
    <text evidence="2">The sequence shown here is derived from an EMBL/GenBank/DDBJ whole genome shotgun (WGS) entry which is preliminary data.</text>
</comment>
<feature type="compositionally biased region" description="Polar residues" evidence="1">
    <location>
        <begin position="381"/>
        <end position="391"/>
    </location>
</feature>
<sequence>MEPLSTIAPMQSDGTVSTPPAPPPPQAGLGTLRTFPNEILLQIINADLDVPSLVNFRLASHEAKASVDICVPEFAWLLTYHPHVVRVVNATQAVAFSCAHLKDILQSNKCSLCGKAARRARRKWWPVLYLVTAERLCRTCHAISQLPIADPRVSDTPRILQYSPWTESHLRHHFRERLGYDEAQTTAALAKIPNMLSLPTRLAHKPSGIRPQLRLYDAKATYRMTTALGGHFPFHQADIPCLICPQDEGEDSSFVVGLLGDDIQLLRGHCVGRLEFSWALESGNSRLGRLTSSLEIGNEEHYMRRDLARARGLARIETWRRAEGRACLRVDYLSSARTEDEAVQSDPSEDVGTAGRVNLEPPRKGSPLELPRVAGPRNLESEPQNNLTTAAMGQRRHGEESLLIGSESGHKEKAHLHPAIDDRIMQEGTGKFFSLREVHKKKKKKKKKKKLLAAAASTALPTNVEMGGLTLPGRTAAQVSTSPVCFAQAACGSPAGREVR</sequence>
<evidence type="ECO:0000256" key="1">
    <source>
        <dbReference type="SAM" id="MobiDB-lite"/>
    </source>
</evidence>
<reference evidence="2" key="2">
    <citation type="submission" date="2023-06" db="EMBL/GenBank/DDBJ databases">
        <authorList>
            <consortium name="Lawrence Berkeley National Laboratory"/>
            <person name="Haridas S."/>
            <person name="Hensen N."/>
            <person name="Bonometti L."/>
            <person name="Westerberg I."/>
            <person name="Brannstrom I.O."/>
            <person name="Guillou S."/>
            <person name="Cros-Aarteil S."/>
            <person name="Calhoun S."/>
            <person name="Kuo A."/>
            <person name="Mondo S."/>
            <person name="Pangilinan J."/>
            <person name="Riley R."/>
            <person name="LaButti K."/>
            <person name="Andreopoulos B."/>
            <person name="Lipzen A."/>
            <person name="Chen C."/>
            <person name="Yanf M."/>
            <person name="Daum C."/>
            <person name="Ng V."/>
            <person name="Clum A."/>
            <person name="Steindorff A."/>
            <person name="Ohm R."/>
            <person name="Martin F."/>
            <person name="Silar P."/>
            <person name="Natvig D."/>
            <person name="Lalanne C."/>
            <person name="Gautier V."/>
            <person name="Ament-velasquez S.L."/>
            <person name="Kruys A."/>
            <person name="Hutchinson M.I."/>
            <person name="Powell A.J."/>
            <person name="Barry K."/>
            <person name="Miller A.N."/>
            <person name="Grigoriev I.V."/>
            <person name="Debuchy R."/>
            <person name="Gladieux P."/>
            <person name="Thoren M.H."/>
            <person name="Johannesson H."/>
        </authorList>
    </citation>
    <scope>NUCLEOTIDE SEQUENCE</scope>
    <source>
        <strain evidence="2">CBS 232.78</strain>
    </source>
</reference>
<reference evidence="2" key="1">
    <citation type="journal article" date="2023" name="Mol. Phylogenet. Evol.">
        <title>Genome-scale phylogeny and comparative genomics of the fungal order Sordariales.</title>
        <authorList>
            <person name="Hensen N."/>
            <person name="Bonometti L."/>
            <person name="Westerberg I."/>
            <person name="Brannstrom I.O."/>
            <person name="Guillou S."/>
            <person name="Cros-Aarteil S."/>
            <person name="Calhoun S."/>
            <person name="Haridas S."/>
            <person name="Kuo A."/>
            <person name="Mondo S."/>
            <person name="Pangilinan J."/>
            <person name="Riley R."/>
            <person name="LaButti K."/>
            <person name="Andreopoulos B."/>
            <person name="Lipzen A."/>
            <person name="Chen C."/>
            <person name="Yan M."/>
            <person name="Daum C."/>
            <person name="Ng V."/>
            <person name="Clum A."/>
            <person name="Steindorff A."/>
            <person name="Ohm R.A."/>
            <person name="Martin F."/>
            <person name="Silar P."/>
            <person name="Natvig D.O."/>
            <person name="Lalanne C."/>
            <person name="Gautier V."/>
            <person name="Ament-Velasquez S.L."/>
            <person name="Kruys A."/>
            <person name="Hutchinson M.I."/>
            <person name="Powell A.J."/>
            <person name="Barry K."/>
            <person name="Miller A.N."/>
            <person name="Grigoriev I.V."/>
            <person name="Debuchy R."/>
            <person name="Gladieux P."/>
            <person name="Hiltunen Thoren M."/>
            <person name="Johannesson H."/>
        </authorList>
    </citation>
    <scope>NUCLEOTIDE SEQUENCE</scope>
    <source>
        <strain evidence="2">CBS 232.78</strain>
    </source>
</reference>
<keyword evidence="3" id="KW-1185">Reference proteome</keyword>
<evidence type="ECO:0008006" key="4">
    <source>
        <dbReference type="Google" id="ProtNLM"/>
    </source>
</evidence>
<dbReference type="Proteomes" id="UP001285441">
    <property type="component" value="Unassembled WGS sequence"/>
</dbReference>
<feature type="region of interest" description="Disordered" evidence="1">
    <location>
        <begin position="1"/>
        <end position="27"/>
    </location>
</feature>
<accession>A0AAE0P5Z0</accession>
<gene>
    <name evidence="2" type="ORF">B0H63DRAFT_555221</name>
</gene>
<dbReference type="AlphaFoldDB" id="A0AAE0P5Z0"/>
<feature type="compositionally biased region" description="Polar residues" evidence="1">
    <location>
        <begin position="8"/>
        <end position="18"/>
    </location>
</feature>
<proteinExistence type="predicted"/>
<evidence type="ECO:0000313" key="3">
    <source>
        <dbReference type="Proteomes" id="UP001285441"/>
    </source>
</evidence>
<feature type="region of interest" description="Disordered" evidence="1">
    <location>
        <begin position="338"/>
        <end position="396"/>
    </location>
</feature>
<dbReference type="EMBL" id="JAULSW010000001">
    <property type="protein sequence ID" value="KAK3393931.1"/>
    <property type="molecule type" value="Genomic_DNA"/>
</dbReference>
<organism evidence="2 3">
    <name type="scientific">Podospora didyma</name>
    <dbReference type="NCBI Taxonomy" id="330526"/>
    <lineage>
        <taxon>Eukaryota</taxon>
        <taxon>Fungi</taxon>
        <taxon>Dikarya</taxon>
        <taxon>Ascomycota</taxon>
        <taxon>Pezizomycotina</taxon>
        <taxon>Sordariomycetes</taxon>
        <taxon>Sordariomycetidae</taxon>
        <taxon>Sordariales</taxon>
        <taxon>Podosporaceae</taxon>
        <taxon>Podospora</taxon>
    </lineage>
</organism>
<protein>
    <recommendedName>
        <fullName evidence="4">F-box domain-containing protein</fullName>
    </recommendedName>
</protein>
<evidence type="ECO:0000313" key="2">
    <source>
        <dbReference type="EMBL" id="KAK3393931.1"/>
    </source>
</evidence>
<name>A0AAE0P5Z0_9PEZI</name>